<feature type="transmembrane region" description="Helical" evidence="6">
    <location>
        <begin position="69"/>
        <end position="92"/>
    </location>
</feature>
<keyword evidence="3 6" id="KW-0812">Transmembrane</keyword>
<feature type="transmembrane region" description="Helical" evidence="6">
    <location>
        <begin position="98"/>
        <end position="118"/>
    </location>
</feature>
<evidence type="ECO:0000256" key="2">
    <source>
        <dbReference type="ARBA" id="ARBA00022475"/>
    </source>
</evidence>
<evidence type="ECO:0000313" key="7">
    <source>
        <dbReference type="EMBL" id="HGU31290.1"/>
    </source>
</evidence>
<gene>
    <name evidence="7" type="ORF">ENS29_00365</name>
</gene>
<dbReference type="GO" id="GO:0005886">
    <property type="term" value="C:plasma membrane"/>
    <property type="evidence" value="ECO:0007669"/>
    <property type="project" value="UniProtKB-SubCell"/>
</dbReference>
<feature type="transmembrane region" description="Helical" evidence="6">
    <location>
        <begin position="38"/>
        <end position="57"/>
    </location>
</feature>
<dbReference type="Pfam" id="PF03899">
    <property type="entry name" value="ATP-synt_I"/>
    <property type="match status" value="1"/>
</dbReference>
<evidence type="ECO:0000256" key="1">
    <source>
        <dbReference type="ARBA" id="ARBA00004651"/>
    </source>
</evidence>
<evidence type="ECO:0000256" key="4">
    <source>
        <dbReference type="ARBA" id="ARBA00022989"/>
    </source>
</evidence>
<dbReference type="AlphaFoldDB" id="A0A7C4MK50"/>
<sequence length="131" mass="14304">MTSSIRDIQKQIGSKAMVLAIVAGLVLILTGHGSWGRGLILGTLFSIINFVLMAQALPKTIDATRKRSTLLSFGSIGLRYIVLAIPIVAALKYPRFEVFGVCIGLFMVQIVMLGQTLWERFLKKTAQPNGL</sequence>
<organism evidence="7">
    <name type="scientific">Desulfatirhabdium butyrativorans</name>
    <dbReference type="NCBI Taxonomy" id="340467"/>
    <lineage>
        <taxon>Bacteria</taxon>
        <taxon>Pseudomonadati</taxon>
        <taxon>Thermodesulfobacteriota</taxon>
        <taxon>Desulfobacteria</taxon>
        <taxon>Desulfobacterales</taxon>
        <taxon>Desulfatirhabdiaceae</taxon>
        <taxon>Desulfatirhabdium</taxon>
    </lineage>
</organism>
<evidence type="ECO:0000256" key="5">
    <source>
        <dbReference type="ARBA" id="ARBA00023136"/>
    </source>
</evidence>
<dbReference type="InterPro" id="IPR005598">
    <property type="entry name" value="ATP_synth_I"/>
</dbReference>
<evidence type="ECO:0000256" key="3">
    <source>
        <dbReference type="ARBA" id="ARBA00022692"/>
    </source>
</evidence>
<proteinExistence type="predicted"/>
<name>A0A7C4MK50_9BACT</name>
<feature type="transmembrane region" description="Helical" evidence="6">
    <location>
        <begin position="12"/>
        <end position="32"/>
    </location>
</feature>
<keyword evidence="2" id="KW-1003">Cell membrane</keyword>
<dbReference type="EMBL" id="DSUH01000011">
    <property type="protein sequence ID" value="HGU31290.1"/>
    <property type="molecule type" value="Genomic_DNA"/>
</dbReference>
<protein>
    <submittedName>
        <fullName evidence="7">ATP synthase subunit I</fullName>
    </submittedName>
</protein>
<evidence type="ECO:0000256" key="6">
    <source>
        <dbReference type="SAM" id="Phobius"/>
    </source>
</evidence>
<comment type="subcellular location">
    <subcellularLocation>
        <location evidence="1">Cell membrane</location>
        <topology evidence="1">Multi-pass membrane protein</topology>
    </subcellularLocation>
</comment>
<keyword evidence="5 6" id="KW-0472">Membrane</keyword>
<comment type="caution">
    <text evidence="7">The sequence shown here is derived from an EMBL/GenBank/DDBJ whole genome shotgun (WGS) entry which is preliminary data.</text>
</comment>
<reference evidence="7" key="1">
    <citation type="journal article" date="2020" name="mSystems">
        <title>Genome- and Community-Level Interaction Insights into Carbon Utilization and Element Cycling Functions of Hydrothermarchaeota in Hydrothermal Sediment.</title>
        <authorList>
            <person name="Zhou Z."/>
            <person name="Liu Y."/>
            <person name="Xu W."/>
            <person name="Pan J."/>
            <person name="Luo Z.H."/>
            <person name="Li M."/>
        </authorList>
    </citation>
    <scope>NUCLEOTIDE SEQUENCE [LARGE SCALE GENOMIC DNA]</scope>
    <source>
        <strain evidence="7">SpSt-477</strain>
    </source>
</reference>
<accession>A0A7C4MK50</accession>
<keyword evidence="4 6" id="KW-1133">Transmembrane helix</keyword>